<evidence type="ECO:0000313" key="2">
    <source>
        <dbReference type="EMBL" id="VDN22810.1"/>
    </source>
</evidence>
<evidence type="ECO:0000313" key="3">
    <source>
        <dbReference type="Proteomes" id="UP000271098"/>
    </source>
</evidence>
<keyword evidence="3" id="KW-1185">Reference proteome</keyword>
<proteinExistence type="predicted"/>
<accession>A0A183DYB0</accession>
<name>A0A183DYB0_9BILA</name>
<feature type="region of interest" description="Disordered" evidence="1">
    <location>
        <begin position="62"/>
        <end position="103"/>
    </location>
</feature>
<protein>
    <submittedName>
        <fullName evidence="4">C2H2-type domain-containing protein</fullName>
    </submittedName>
</protein>
<dbReference type="Proteomes" id="UP000271098">
    <property type="component" value="Unassembled WGS sequence"/>
</dbReference>
<evidence type="ECO:0000313" key="4">
    <source>
        <dbReference type="WBParaSite" id="GPUH_0001371601-mRNA-1"/>
    </source>
</evidence>
<organism evidence="4">
    <name type="scientific">Gongylonema pulchrum</name>
    <dbReference type="NCBI Taxonomy" id="637853"/>
    <lineage>
        <taxon>Eukaryota</taxon>
        <taxon>Metazoa</taxon>
        <taxon>Ecdysozoa</taxon>
        <taxon>Nematoda</taxon>
        <taxon>Chromadorea</taxon>
        <taxon>Rhabditida</taxon>
        <taxon>Spirurina</taxon>
        <taxon>Spiruromorpha</taxon>
        <taxon>Spiruroidea</taxon>
        <taxon>Gongylonematidae</taxon>
        <taxon>Gongylonema</taxon>
    </lineage>
</organism>
<dbReference type="AlphaFoldDB" id="A0A183DYB0"/>
<dbReference type="OrthoDB" id="5877487at2759"/>
<gene>
    <name evidence="2" type="ORF">GPUH_LOCUS13701</name>
</gene>
<dbReference type="WBParaSite" id="GPUH_0001371601-mRNA-1">
    <property type="protein sequence ID" value="GPUH_0001371601-mRNA-1"/>
    <property type="gene ID" value="GPUH_0001371601"/>
</dbReference>
<dbReference type="EMBL" id="UYRT01080477">
    <property type="protein sequence ID" value="VDN22810.1"/>
    <property type="molecule type" value="Genomic_DNA"/>
</dbReference>
<reference evidence="4" key="1">
    <citation type="submission" date="2016-06" db="UniProtKB">
        <authorList>
            <consortium name="WormBaseParasite"/>
        </authorList>
    </citation>
    <scope>IDENTIFICATION</scope>
</reference>
<reference evidence="2 3" key="2">
    <citation type="submission" date="2018-11" db="EMBL/GenBank/DDBJ databases">
        <authorList>
            <consortium name="Pathogen Informatics"/>
        </authorList>
    </citation>
    <scope>NUCLEOTIDE SEQUENCE [LARGE SCALE GENOMIC DNA]</scope>
</reference>
<evidence type="ECO:0000256" key="1">
    <source>
        <dbReference type="SAM" id="MobiDB-lite"/>
    </source>
</evidence>
<sequence length="155" mass="17142">MNGEAICYGYYPSIELESMLLIKCEKCGMLLKDVGYGHHMRSQHGLRTDSGSSDECQSFLLSPPHHVVSPRSTTAEKPFVSPPYRRPSTSAASPRVSSGQNGTIMSRTISPRYSIEQKEDLKVSLRPSRREVGFPARSILFLDSVGPNFCGIFSI</sequence>
<feature type="compositionally biased region" description="Polar residues" evidence="1">
    <location>
        <begin position="87"/>
        <end position="103"/>
    </location>
</feature>